<dbReference type="GO" id="GO:0016758">
    <property type="term" value="F:hexosyltransferase activity"/>
    <property type="evidence" value="ECO:0007669"/>
    <property type="project" value="InterPro"/>
</dbReference>
<evidence type="ECO:0000256" key="2">
    <source>
        <dbReference type="ARBA" id="ARBA00022475"/>
    </source>
</evidence>
<gene>
    <name evidence="9" type="ORF">BAZ10_11700</name>
</gene>
<comment type="subcellular location">
    <subcellularLocation>
        <location evidence="1">Cell membrane</location>
        <topology evidence="1">Multi-pass membrane protein</topology>
    </subcellularLocation>
</comment>
<keyword evidence="6 8" id="KW-0472">Membrane</keyword>
<feature type="transmembrane region" description="Helical" evidence="8">
    <location>
        <begin position="21"/>
        <end position="39"/>
    </location>
</feature>
<evidence type="ECO:0000256" key="5">
    <source>
        <dbReference type="ARBA" id="ARBA00022989"/>
    </source>
</evidence>
<keyword evidence="5 8" id="KW-1133">Transmembrane helix</keyword>
<comment type="similarity">
    <text evidence="7">Belongs to the glycosyltransferase 87 family.</text>
</comment>
<feature type="transmembrane region" description="Helical" evidence="8">
    <location>
        <begin position="250"/>
        <end position="277"/>
    </location>
</feature>
<keyword evidence="3" id="KW-0808">Transferase</keyword>
<feature type="transmembrane region" description="Helical" evidence="8">
    <location>
        <begin position="194"/>
        <end position="212"/>
    </location>
</feature>
<sequence>MALSSKYLRTFINRFILKKNVIVIFYILMAVIAALRQYVYGKYNNYLILKSVFWHTLNRKPLYDNYPTEYFDSNHYGPFFSVIIAPFALLPDGVALILWNVSNISVLLLGIFSLPVSGFNKKIIAWIIIYECFTALLLFHFNIALTGLILLSFSCIEKRMEMKSAFAMLIGFAVKLYGIAALAFFFFIKGKKQFLLSILLFAFVFFYLPMLISGPGFIIESYQQWFTVHIFKNHDNELKSKMSNPSILGFIRIVMGLYINALYGYIFAFLLLVLGLLRTKMYPFVNFRLMILAYVLICLIIFNTNIGLHNYIIGSVGVVIWFACVKKNIGIWGLFIFTVITTGLSSTDVYSKYIRETYVVLYVLKALTYILIWLDLSFRILFFKFSDNNTRRRILRNKFVI</sequence>
<comment type="caution">
    <text evidence="9">The sequence shown here is derived from an EMBL/GenBank/DDBJ whole genome shotgun (WGS) entry which is preliminary data.</text>
</comment>
<evidence type="ECO:0000256" key="8">
    <source>
        <dbReference type="SAM" id="Phobius"/>
    </source>
</evidence>
<feature type="transmembrane region" description="Helical" evidence="8">
    <location>
        <begin position="96"/>
        <end position="116"/>
    </location>
</feature>
<organism evidence="9 10">
    <name type="scientific">Elizabethkingia occulta</name>
    <dbReference type="NCBI Taxonomy" id="1867263"/>
    <lineage>
        <taxon>Bacteria</taxon>
        <taxon>Pseudomonadati</taxon>
        <taxon>Bacteroidota</taxon>
        <taxon>Flavobacteriia</taxon>
        <taxon>Flavobacteriales</taxon>
        <taxon>Weeksellaceae</taxon>
        <taxon>Elizabethkingia</taxon>
    </lineage>
</organism>
<keyword evidence="2" id="KW-1003">Cell membrane</keyword>
<evidence type="ECO:0000313" key="10">
    <source>
        <dbReference type="Proteomes" id="UP000190813"/>
    </source>
</evidence>
<accession>A0A1T3M938</accession>
<protein>
    <recommendedName>
        <fullName evidence="11">DUF2029 domain-containing protein</fullName>
    </recommendedName>
</protein>
<evidence type="ECO:0000256" key="7">
    <source>
        <dbReference type="ARBA" id="ARBA00024033"/>
    </source>
</evidence>
<evidence type="ECO:0000313" key="9">
    <source>
        <dbReference type="EMBL" id="OPC61122.1"/>
    </source>
</evidence>
<dbReference type="EMBL" id="MAHX01000021">
    <property type="protein sequence ID" value="OPC61122.1"/>
    <property type="molecule type" value="Genomic_DNA"/>
</dbReference>
<feature type="transmembrane region" description="Helical" evidence="8">
    <location>
        <begin position="165"/>
        <end position="187"/>
    </location>
</feature>
<dbReference type="GO" id="GO:0005886">
    <property type="term" value="C:plasma membrane"/>
    <property type="evidence" value="ECO:0007669"/>
    <property type="project" value="UniProtKB-SubCell"/>
</dbReference>
<feature type="transmembrane region" description="Helical" evidence="8">
    <location>
        <begin position="359"/>
        <end position="382"/>
    </location>
</feature>
<reference evidence="9 10" key="1">
    <citation type="submission" date="2016-06" db="EMBL/GenBank/DDBJ databases">
        <title>Revisiting the taxonomy of the Elizabethkingia Genus based on Whole-Genome Sequencing, Optical Mapping, and MALDI-TOF.</title>
        <authorList>
            <person name="Nicholson A.C."/>
        </authorList>
    </citation>
    <scope>NUCLEOTIDE SEQUENCE [LARGE SCALE GENOMIC DNA]</scope>
    <source>
        <strain evidence="9 10">G4070</strain>
    </source>
</reference>
<keyword evidence="4 8" id="KW-0812">Transmembrane</keyword>
<dbReference type="Pfam" id="PF09594">
    <property type="entry name" value="GT87"/>
    <property type="match status" value="1"/>
</dbReference>
<evidence type="ECO:0000256" key="6">
    <source>
        <dbReference type="ARBA" id="ARBA00023136"/>
    </source>
</evidence>
<feature type="transmembrane region" description="Helical" evidence="8">
    <location>
        <begin position="329"/>
        <end position="347"/>
    </location>
</feature>
<feature type="transmembrane region" description="Helical" evidence="8">
    <location>
        <begin position="308"/>
        <end position="324"/>
    </location>
</feature>
<evidence type="ECO:0008006" key="11">
    <source>
        <dbReference type="Google" id="ProtNLM"/>
    </source>
</evidence>
<proteinExistence type="inferred from homology"/>
<dbReference type="Proteomes" id="UP000190813">
    <property type="component" value="Unassembled WGS sequence"/>
</dbReference>
<dbReference type="InterPro" id="IPR018584">
    <property type="entry name" value="GT87"/>
</dbReference>
<evidence type="ECO:0000256" key="1">
    <source>
        <dbReference type="ARBA" id="ARBA00004651"/>
    </source>
</evidence>
<dbReference type="AlphaFoldDB" id="A0A1T3M938"/>
<evidence type="ECO:0000256" key="3">
    <source>
        <dbReference type="ARBA" id="ARBA00022679"/>
    </source>
</evidence>
<name>A0A1T3M938_9FLAO</name>
<feature type="transmembrane region" description="Helical" evidence="8">
    <location>
        <begin position="123"/>
        <end position="153"/>
    </location>
</feature>
<feature type="transmembrane region" description="Helical" evidence="8">
    <location>
        <begin position="284"/>
        <end position="302"/>
    </location>
</feature>
<keyword evidence="10" id="KW-1185">Reference proteome</keyword>
<evidence type="ECO:0000256" key="4">
    <source>
        <dbReference type="ARBA" id="ARBA00022692"/>
    </source>
</evidence>